<comment type="caution">
    <text evidence="2">The sequence shown here is derived from an EMBL/GenBank/DDBJ whole genome shotgun (WGS) entry which is preliminary data.</text>
</comment>
<organism evidence="2 3">
    <name type="scientific">Pedococcus aerophilus</name>
    <dbReference type="NCBI Taxonomy" id="436356"/>
    <lineage>
        <taxon>Bacteria</taxon>
        <taxon>Bacillati</taxon>
        <taxon>Actinomycetota</taxon>
        <taxon>Actinomycetes</taxon>
        <taxon>Micrococcales</taxon>
        <taxon>Intrasporangiaceae</taxon>
        <taxon>Pedococcus</taxon>
    </lineage>
</organism>
<keyword evidence="3" id="KW-1185">Reference proteome</keyword>
<feature type="region of interest" description="Disordered" evidence="1">
    <location>
        <begin position="333"/>
        <end position="363"/>
    </location>
</feature>
<feature type="region of interest" description="Disordered" evidence="1">
    <location>
        <begin position="1"/>
        <end position="20"/>
    </location>
</feature>
<feature type="compositionally biased region" description="Pro residues" evidence="1">
    <location>
        <begin position="341"/>
        <end position="363"/>
    </location>
</feature>
<evidence type="ECO:0000256" key="1">
    <source>
        <dbReference type="SAM" id="MobiDB-lite"/>
    </source>
</evidence>
<name>A0ABN3ULK1_9MICO</name>
<dbReference type="Proteomes" id="UP001501326">
    <property type="component" value="Unassembled WGS sequence"/>
</dbReference>
<protein>
    <submittedName>
        <fullName evidence="2">Uncharacterized protein</fullName>
    </submittedName>
</protein>
<accession>A0ABN3ULK1</accession>
<reference evidence="2 3" key="1">
    <citation type="journal article" date="2019" name="Int. J. Syst. Evol. Microbiol.">
        <title>The Global Catalogue of Microorganisms (GCM) 10K type strain sequencing project: providing services to taxonomists for standard genome sequencing and annotation.</title>
        <authorList>
            <consortium name="The Broad Institute Genomics Platform"/>
            <consortium name="The Broad Institute Genome Sequencing Center for Infectious Disease"/>
            <person name="Wu L."/>
            <person name="Ma J."/>
        </authorList>
    </citation>
    <scope>NUCLEOTIDE SEQUENCE [LARGE SCALE GENOMIC DNA]</scope>
    <source>
        <strain evidence="2 3">JCM 16378</strain>
    </source>
</reference>
<sequence length="363" mass="39406">MTQPATPRGAHPLAPGPITALVDPRHMRTLVRTLRTTIGRHDDAAWVHPAPFGEREPIPTLSNDLLDATGVVGLRPPRTTGDSHLLRPLTHLIHGPVRHIVIDDASTLPTTALTELHELAVLAAAQLWLLIDVADRPSSRGTGLTRDAHAADVLDWATSTAHLTHPDDLARWWATRTPANPTCPPSPPRWWHTPLTEAAPLPTACDDHTEAGRVACLLAKLRRALTTGDATPTAARARLTDYTNHPDTTVTDRWHLTAAGRDLYTPGLDALRRTHPDAEDTTLADIPHDGSHITLRGHDIPVHQDHQPALARLRTSRHLAGCLPHEPVAGLFDELPGYPDTHPPGPRPRPLGPLPQLHPPAPS</sequence>
<evidence type="ECO:0000313" key="3">
    <source>
        <dbReference type="Proteomes" id="UP001501326"/>
    </source>
</evidence>
<evidence type="ECO:0000313" key="2">
    <source>
        <dbReference type="EMBL" id="GAA2735202.1"/>
    </source>
</evidence>
<proteinExistence type="predicted"/>
<dbReference type="EMBL" id="BAAARN010000001">
    <property type="protein sequence ID" value="GAA2735202.1"/>
    <property type="molecule type" value="Genomic_DNA"/>
</dbReference>
<gene>
    <name evidence="2" type="ORF">GCM10009867_17020</name>
</gene>